<keyword evidence="3" id="KW-1185">Reference proteome</keyword>
<accession>A0A662YKY5</accession>
<protein>
    <submittedName>
        <fullName evidence="2">Uncharacterized protein</fullName>
    </submittedName>
</protein>
<name>A0A662YKY5_ACIRT</name>
<feature type="compositionally biased region" description="Basic and acidic residues" evidence="1">
    <location>
        <begin position="1"/>
        <end position="10"/>
    </location>
</feature>
<organism evidence="2 3">
    <name type="scientific">Acipenser ruthenus</name>
    <name type="common">Sterlet sturgeon</name>
    <dbReference type="NCBI Taxonomy" id="7906"/>
    <lineage>
        <taxon>Eukaryota</taxon>
        <taxon>Metazoa</taxon>
        <taxon>Chordata</taxon>
        <taxon>Craniata</taxon>
        <taxon>Vertebrata</taxon>
        <taxon>Euteleostomi</taxon>
        <taxon>Actinopterygii</taxon>
        <taxon>Chondrostei</taxon>
        <taxon>Acipenseriformes</taxon>
        <taxon>Acipenseridae</taxon>
        <taxon>Acipenser</taxon>
    </lineage>
</organism>
<evidence type="ECO:0000256" key="1">
    <source>
        <dbReference type="SAM" id="MobiDB-lite"/>
    </source>
</evidence>
<gene>
    <name evidence="2" type="ORF">EOD39_15191</name>
</gene>
<comment type="caution">
    <text evidence="2">The sequence shown here is derived from an EMBL/GenBank/DDBJ whole genome shotgun (WGS) entry which is preliminary data.</text>
</comment>
<proteinExistence type="predicted"/>
<evidence type="ECO:0000313" key="3">
    <source>
        <dbReference type="Proteomes" id="UP000289886"/>
    </source>
</evidence>
<evidence type="ECO:0000313" key="2">
    <source>
        <dbReference type="EMBL" id="RXM96825.1"/>
    </source>
</evidence>
<reference evidence="2 3" key="1">
    <citation type="submission" date="2019-01" db="EMBL/GenBank/DDBJ databases">
        <title>Draft Genome and Complete Hox-Cluster Characterization of the Sterlet Sturgeon (Acipenser ruthenus).</title>
        <authorList>
            <person name="Wei Q."/>
        </authorList>
    </citation>
    <scope>NUCLEOTIDE SEQUENCE [LARGE SCALE GENOMIC DNA]</scope>
    <source>
        <strain evidence="2">WHYD16114868_AA</strain>
        <tissue evidence="2">Blood</tissue>
    </source>
</reference>
<sequence length="97" mass="10988">MSLPNSEKKSRWNFGRSLSKKNAQDRRQSALEMTENADNKQYEPIQPLGTSQEPPSMERQAGLSRSLDEEVFVDTGVSHPVPPVPRVNLDPRVSHFQ</sequence>
<dbReference type="EMBL" id="SCEB01001418">
    <property type="protein sequence ID" value="RXM96825.1"/>
    <property type="molecule type" value="Genomic_DNA"/>
</dbReference>
<feature type="region of interest" description="Disordered" evidence="1">
    <location>
        <begin position="1"/>
        <end position="97"/>
    </location>
</feature>
<dbReference type="Proteomes" id="UP000289886">
    <property type="component" value="Unassembled WGS sequence"/>
</dbReference>
<dbReference type="AlphaFoldDB" id="A0A662YKY5"/>